<reference evidence="10 11" key="1">
    <citation type="submission" date="2018-07" db="EMBL/GenBank/DDBJ databases">
        <title>Draft genome sequence of Ancylomarina sp. M1P.</title>
        <authorList>
            <person name="Yadav S."/>
            <person name="Villanueva L."/>
            <person name="Damste J.S.S."/>
        </authorList>
    </citation>
    <scope>NUCLEOTIDE SEQUENCE [LARGE SCALE GENOMIC DNA]</scope>
    <source>
        <strain evidence="10 11">M1P</strain>
    </source>
</reference>
<dbReference type="NCBIfam" id="TIGR00705">
    <property type="entry name" value="SppA_67K"/>
    <property type="match status" value="1"/>
</dbReference>
<feature type="active site" description="Proton donor/acceptor" evidence="7">
    <location>
        <position position="197"/>
    </location>
</feature>
<keyword evidence="8" id="KW-1133">Transmembrane helix</keyword>
<feature type="active site" description="Nucleophile" evidence="7">
    <location>
        <position position="389"/>
    </location>
</feature>
<dbReference type="Proteomes" id="UP000285794">
    <property type="component" value="Unassembled WGS sequence"/>
</dbReference>
<dbReference type="GO" id="GO:0008236">
    <property type="term" value="F:serine-type peptidase activity"/>
    <property type="evidence" value="ECO:0007669"/>
    <property type="project" value="UniProtKB-KW"/>
</dbReference>
<comment type="caution">
    <text evidence="10">The sequence shown here is derived from an EMBL/GenBank/DDBJ whole genome shotgun (WGS) entry which is preliminary data.</text>
</comment>
<dbReference type="InterPro" id="IPR002142">
    <property type="entry name" value="Peptidase_S49"/>
</dbReference>
<dbReference type="InterPro" id="IPR029045">
    <property type="entry name" value="ClpP/crotonase-like_dom_sf"/>
</dbReference>
<dbReference type="EMBL" id="QQWG01000001">
    <property type="protein sequence ID" value="RRG24646.1"/>
    <property type="molecule type" value="Genomic_DNA"/>
</dbReference>
<dbReference type="GO" id="GO:0016020">
    <property type="term" value="C:membrane"/>
    <property type="evidence" value="ECO:0007669"/>
    <property type="project" value="UniProtKB-SubCell"/>
</dbReference>
<evidence type="ECO:0000256" key="2">
    <source>
        <dbReference type="ARBA" id="ARBA00008683"/>
    </source>
</evidence>
<dbReference type="SUPFAM" id="SSF52096">
    <property type="entry name" value="ClpP/crotonase"/>
    <property type="match status" value="2"/>
</dbReference>
<dbReference type="PIRSF" id="PIRSF001217">
    <property type="entry name" value="Protease_4_SppA"/>
    <property type="match status" value="1"/>
</dbReference>
<proteinExistence type="inferred from homology"/>
<evidence type="ECO:0000256" key="7">
    <source>
        <dbReference type="PIRSR" id="PIRSR001217-1"/>
    </source>
</evidence>
<evidence type="ECO:0000256" key="5">
    <source>
        <dbReference type="ARBA" id="ARBA00022825"/>
    </source>
</evidence>
<name>A0A425Y835_9BACT</name>
<protein>
    <submittedName>
        <fullName evidence="10">Signal peptide peptidase SppA</fullName>
    </submittedName>
</protein>
<evidence type="ECO:0000256" key="8">
    <source>
        <dbReference type="SAM" id="Phobius"/>
    </source>
</evidence>
<keyword evidence="3" id="KW-0645">Protease</keyword>
<dbReference type="PANTHER" id="PTHR33209">
    <property type="entry name" value="PROTEASE 4"/>
    <property type="match status" value="1"/>
</dbReference>
<comment type="subcellular location">
    <subcellularLocation>
        <location evidence="1">Membrane</location>
    </subcellularLocation>
</comment>
<dbReference type="PANTHER" id="PTHR33209:SF1">
    <property type="entry name" value="PEPTIDASE S49 DOMAIN-CONTAINING PROTEIN"/>
    <property type="match status" value="1"/>
</dbReference>
<keyword evidence="5" id="KW-0720">Serine protease</keyword>
<feature type="transmembrane region" description="Helical" evidence="8">
    <location>
        <begin position="12"/>
        <end position="35"/>
    </location>
</feature>
<sequence>MKNFFKITFASLLAFIIGSILLLFIGMGIIGAIVASGDKPVTVKNNSVLEITLNKEIMDRGSDNPMDGFDFMKMKPQPKLGLDNILECIEKAKADDKIKGIYLNVSDISSSFGGYAVAQEIRTKLKEFKTSGKFIVAYNNMGFSQKAYYLASVSDSIFINPLGNIWFTGMGGEMTFYKNFLKKIGVEAQVVRVGKYKSATEPYFLEKMSEASREQNLAYTSAMWNQMAVGIAQERDITVEAFNKLTNELAVRKPQHALDYKLIDGIIYEDEMEAKLKDLVGIKSSKKLNTIGIDKYTKAPNVNKKYSKDKIAVVYATGAIGFEQSSTAIGPELAQTIREARKDTTVKAIVLRINSPGGSALISDIIWREVDLARQTKPVIASMGNVAASGGYYIACAADTIVADPNTITGSIGIYGLFFSGEDLIKNKLGLTTDPIGTHKFSSFGGGYPIPFMPFSSRKFNEQERQILQEFLNDGYDTFLSRVATGRHKTVEEIHEVAQGRVWNAIDAQKSGLVDVLGGLETAIAIAKEKAGIDEYRLTSLPKEKDPFQALIDDFTGNVKMQILKSELGVNYQYYEKTKDIMNMGGVQARIPYQIDLY</sequence>
<evidence type="ECO:0000256" key="4">
    <source>
        <dbReference type="ARBA" id="ARBA00022801"/>
    </source>
</evidence>
<dbReference type="AlphaFoldDB" id="A0A425Y835"/>
<feature type="domain" description="Peptidase S49" evidence="9">
    <location>
        <begin position="128"/>
        <end position="282"/>
    </location>
</feature>
<gene>
    <name evidence="10" type="primary">sppA</name>
    <name evidence="10" type="ORF">DWB61_01110</name>
</gene>
<accession>A0A425Y835</accession>
<dbReference type="InterPro" id="IPR004635">
    <property type="entry name" value="Pept_S49_SppA"/>
</dbReference>
<dbReference type="RefSeq" id="WP_125029050.1">
    <property type="nucleotide sequence ID" value="NZ_JAPXVP010000001.1"/>
</dbReference>
<dbReference type="Gene3D" id="3.90.226.10">
    <property type="entry name" value="2-enoyl-CoA Hydratase, Chain A, domain 1"/>
    <property type="match status" value="4"/>
</dbReference>
<dbReference type="CDD" id="cd07023">
    <property type="entry name" value="S49_Sppa_N_C"/>
    <property type="match status" value="1"/>
</dbReference>
<evidence type="ECO:0000259" key="9">
    <source>
        <dbReference type="Pfam" id="PF01343"/>
    </source>
</evidence>
<keyword evidence="8" id="KW-0812">Transmembrane</keyword>
<dbReference type="InterPro" id="IPR047272">
    <property type="entry name" value="S49_SppA_C"/>
</dbReference>
<dbReference type="GO" id="GO:0006465">
    <property type="term" value="P:signal peptide processing"/>
    <property type="evidence" value="ECO:0007669"/>
    <property type="project" value="InterPro"/>
</dbReference>
<keyword evidence="6 8" id="KW-0472">Membrane</keyword>
<organism evidence="10 11">
    <name type="scientific">Ancylomarina euxinus</name>
    <dbReference type="NCBI Taxonomy" id="2283627"/>
    <lineage>
        <taxon>Bacteria</taxon>
        <taxon>Pseudomonadati</taxon>
        <taxon>Bacteroidota</taxon>
        <taxon>Bacteroidia</taxon>
        <taxon>Marinilabiliales</taxon>
        <taxon>Marinifilaceae</taxon>
        <taxon>Ancylomarina</taxon>
    </lineage>
</organism>
<keyword evidence="11" id="KW-1185">Reference proteome</keyword>
<comment type="similarity">
    <text evidence="2">Belongs to the peptidase S49 family.</text>
</comment>
<dbReference type="CDD" id="cd07018">
    <property type="entry name" value="S49_SppA_67K_type"/>
    <property type="match status" value="1"/>
</dbReference>
<evidence type="ECO:0000256" key="1">
    <source>
        <dbReference type="ARBA" id="ARBA00004370"/>
    </source>
</evidence>
<dbReference type="OrthoDB" id="9764363at2"/>
<dbReference type="Pfam" id="PF01343">
    <property type="entry name" value="Peptidase_S49"/>
    <property type="match status" value="2"/>
</dbReference>
<evidence type="ECO:0000313" key="11">
    <source>
        <dbReference type="Proteomes" id="UP000285794"/>
    </source>
</evidence>
<dbReference type="NCBIfam" id="TIGR00706">
    <property type="entry name" value="SppA_dom"/>
    <property type="match status" value="1"/>
</dbReference>
<evidence type="ECO:0000313" key="10">
    <source>
        <dbReference type="EMBL" id="RRG24646.1"/>
    </source>
</evidence>
<dbReference type="InterPro" id="IPR004634">
    <property type="entry name" value="Pept_S49_pIV"/>
</dbReference>
<evidence type="ECO:0000256" key="6">
    <source>
        <dbReference type="ARBA" id="ARBA00023136"/>
    </source>
</evidence>
<dbReference type="InterPro" id="IPR047217">
    <property type="entry name" value="S49_SppA_67K_type_N"/>
</dbReference>
<keyword evidence="4" id="KW-0378">Hydrolase</keyword>
<feature type="domain" description="Peptidase S49" evidence="9">
    <location>
        <begin position="374"/>
        <end position="533"/>
    </location>
</feature>
<evidence type="ECO:0000256" key="3">
    <source>
        <dbReference type="ARBA" id="ARBA00022670"/>
    </source>
</evidence>